<name>A0AAV7VRQ0_PLEWA</name>
<protein>
    <submittedName>
        <fullName evidence="1">Uncharacterized protein</fullName>
    </submittedName>
</protein>
<comment type="caution">
    <text evidence="1">The sequence shown here is derived from an EMBL/GenBank/DDBJ whole genome shotgun (WGS) entry which is preliminary data.</text>
</comment>
<dbReference type="EMBL" id="JANPWB010000003">
    <property type="protein sequence ID" value="KAJ1203021.1"/>
    <property type="molecule type" value="Genomic_DNA"/>
</dbReference>
<keyword evidence="2" id="KW-1185">Reference proteome</keyword>
<evidence type="ECO:0000313" key="1">
    <source>
        <dbReference type="EMBL" id="KAJ1203021.1"/>
    </source>
</evidence>
<sequence>MSTPSRRLWDNSVLPRHVIPTTLSLLIVHYLEEFYLIRISHLFMLTPYLYFDEIIQASGVVKAVLHVFLGSHTRLEPLAGNLLEAGEGLMYDAVR</sequence>
<reference evidence="1" key="1">
    <citation type="journal article" date="2022" name="bioRxiv">
        <title>Sequencing and chromosome-scale assembly of the giantPleurodeles waltlgenome.</title>
        <authorList>
            <person name="Brown T."/>
            <person name="Elewa A."/>
            <person name="Iarovenko S."/>
            <person name="Subramanian E."/>
            <person name="Araus A.J."/>
            <person name="Petzold A."/>
            <person name="Susuki M."/>
            <person name="Suzuki K.-i.T."/>
            <person name="Hayashi T."/>
            <person name="Toyoda A."/>
            <person name="Oliveira C."/>
            <person name="Osipova E."/>
            <person name="Leigh N.D."/>
            <person name="Simon A."/>
            <person name="Yun M.H."/>
        </authorList>
    </citation>
    <scope>NUCLEOTIDE SEQUENCE</scope>
    <source>
        <strain evidence="1">20211129_DDA</strain>
        <tissue evidence="1">Liver</tissue>
    </source>
</reference>
<gene>
    <name evidence="1" type="ORF">NDU88_006816</name>
</gene>
<organism evidence="1 2">
    <name type="scientific">Pleurodeles waltl</name>
    <name type="common">Iberian ribbed newt</name>
    <dbReference type="NCBI Taxonomy" id="8319"/>
    <lineage>
        <taxon>Eukaryota</taxon>
        <taxon>Metazoa</taxon>
        <taxon>Chordata</taxon>
        <taxon>Craniata</taxon>
        <taxon>Vertebrata</taxon>
        <taxon>Euteleostomi</taxon>
        <taxon>Amphibia</taxon>
        <taxon>Batrachia</taxon>
        <taxon>Caudata</taxon>
        <taxon>Salamandroidea</taxon>
        <taxon>Salamandridae</taxon>
        <taxon>Pleurodelinae</taxon>
        <taxon>Pleurodeles</taxon>
    </lineage>
</organism>
<proteinExistence type="predicted"/>
<dbReference type="AlphaFoldDB" id="A0AAV7VRQ0"/>
<evidence type="ECO:0000313" key="2">
    <source>
        <dbReference type="Proteomes" id="UP001066276"/>
    </source>
</evidence>
<accession>A0AAV7VRQ0</accession>
<dbReference type="Proteomes" id="UP001066276">
    <property type="component" value="Chromosome 2_1"/>
</dbReference>